<accession>A0A2I7SC73</accession>
<keyword evidence="3" id="KW-1185">Reference proteome</keyword>
<evidence type="ECO:0000313" key="3">
    <source>
        <dbReference type="Proteomes" id="UP000241940"/>
    </source>
</evidence>
<feature type="compositionally biased region" description="Basic and acidic residues" evidence="1">
    <location>
        <begin position="34"/>
        <end position="55"/>
    </location>
</feature>
<name>A0A2I7SC73_9CAUD</name>
<feature type="compositionally biased region" description="Basic and acidic residues" evidence="1">
    <location>
        <begin position="63"/>
        <end position="73"/>
    </location>
</feature>
<dbReference type="EMBL" id="MG727698">
    <property type="protein sequence ID" value="AUS03500.1"/>
    <property type="molecule type" value="Genomic_DNA"/>
</dbReference>
<protein>
    <submittedName>
        <fullName evidence="2">Uncharacterized protein</fullName>
    </submittedName>
</protein>
<proteinExistence type="predicted"/>
<dbReference type="Proteomes" id="UP000241940">
    <property type="component" value="Segment"/>
</dbReference>
<sequence length="174" mass="19642">MKINKKLMSTTLCGALILTIGISLSYGTTAQKPSKKEQLETLKSQEKEEKDKLERMPSNTPEEVEKQNEQGDKVKQLGIKVGKLDKEVNPIDPKAELKELIISYNNILDVKMSFNESNAMKAQDKSAWKKANEILGQKKQTLAQIEKDLKEGNKPIETLTEEFEDLQKAPELNP</sequence>
<reference evidence="3" key="1">
    <citation type="submission" date="2017-12" db="EMBL/GenBank/DDBJ databases">
        <authorList>
            <person name="Dingman D."/>
            <person name="Mangohig J."/>
            <person name="Merrill B.D."/>
            <person name="Ward A.T."/>
            <person name="Berg J.A."/>
            <person name="Hilton J.A."/>
            <person name="Fajardo C.P."/>
            <person name="Walker J.K."/>
            <person name="Bakhiet N."/>
            <person name="Field C."/>
            <person name="Stahly D.P."/>
            <person name="Breakwell D.P."/>
            <person name="Grose J.H."/>
            <person name="Hope S."/>
            <person name="Tsourkas P.K."/>
        </authorList>
    </citation>
    <scope>NUCLEOTIDE SEQUENCE [LARGE SCALE GENOMIC DNA]</scope>
</reference>
<gene>
    <name evidence="2" type="ORF">PBL1C_27</name>
</gene>
<feature type="region of interest" description="Disordered" evidence="1">
    <location>
        <begin position="29"/>
        <end position="73"/>
    </location>
</feature>
<evidence type="ECO:0000256" key="1">
    <source>
        <dbReference type="SAM" id="MobiDB-lite"/>
    </source>
</evidence>
<feature type="region of interest" description="Disordered" evidence="1">
    <location>
        <begin position="153"/>
        <end position="174"/>
    </location>
</feature>
<organism evidence="2 3">
    <name type="scientific">Paenibacillus phage PBL1c</name>
    <dbReference type="NCBI Taxonomy" id="2070194"/>
    <lineage>
        <taxon>Viruses</taxon>
        <taxon>Duplodnaviria</taxon>
        <taxon>Heunggongvirae</taxon>
        <taxon>Uroviricota</taxon>
        <taxon>Caudoviricetes</taxon>
        <taxon>Fernvirus</taxon>
        <taxon>Fernvirus PBL1c</taxon>
    </lineage>
</organism>
<evidence type="ECO:0000313" key="2">
    <source>
        <dbReference type="EMBL" id="AUS03500.1"/>
    </source>
</evidence>